<protein>
    <submittedName>
        <fullName evidence="2">Uncharacterized protein</fullName>
    </submittedName>
</protein>
<keyword evidence="3" id="KW-1185">Reference proteome</keyword>
<dbReference type="EMBL" id="BQNB010015291">
    <property type="protein sequence ID" value="GJT38278.1"/>
    <property type="molecule type" value="Genomic_DNA"/>
</dbReference>
<gene>
    <name evidence="2" type="ORF">Tco_0938143</name>
</gene>
<reference evidence="2" key="1">
    <citation type="journal article" date="2022" name="Int. J. Mol. Sci.">
        <title>Draft Genome of Tanacetum Coccineum: Genomic Comparison of Closely Related Tanacetum-Family Plants.</title>
        <authorList>
            <person name="Yamashiro T."/>
            <person name="Shiraishi A."/>
            <person name="Nakayama K."/>
            <person name="Satake H."/>
        </authorList>
    </citation>
    <scope>NUCLEOTIDE SEQUENCE</scope>
</reference>
<comment type="caution">
    <text evidence="2">The sequence shown here is derived from an EMBL/GenBank/DDBJ whole genome shotgun (WGS) entry which is preliminary data.</text>
</comment>
<evidence type="ECO:0000256" key="1">
    <source>
        <dbReference type="SAM" id="MobiDB-lite"/>
    </source>
</evidence>
<organism evidence="2 3">
    <name type="scientific">Tanacetum coccineum</name>
    <dbReference type="NCBI Taxonomy" id="301880"/>
    <lineage>
        <taxon>Eukaryota</taxon>
        <taxon>Viridiplantae</taxon>
        <taxon>Streptophyta</taxon>
        <taxon>Embryophyta</taxon>
        <taxon>Tracheophyta</taxon>
        <taxon>Spermatophyta</taxon>
        <taxon>Magnoliopsida</taxon>
        <taxon>eudicotyledons</taxon>
        <taxon>Gunneridae</taxon>
        <taxon>Pentapetalae</taxon>
        <taxon>asterids</taxon>
        <taxon>campanulids</taxon>
        <taxon>Asterales</taxon>
        <taxon>Asteraceae</taxon>
        <taxon>Asteroideae</taxon>
        <taxon>Anthemideae</taxon>
        <taxon>Anthemidinae</taxon>
        <taxon>Tanacetum</taxon>
    </lineage>
</organism>
<feature type="region of interest" description="Disordered" evidence="1">
    <location>
        <begin position="98"/>
        <end position="127"/>
    </location>
</feature>
<evidence type="ECO:0000313" key="3">
    <source>
        <dbReference type="Proteomes" id="UP001151760"/>
    </source>
</evidence>
<proteinExistence type="predicted"/>
<name>A0ABQ5DJ16_9ASTR</name>
<accession>A0ABQ5DJ16</accession>
<evidence type="ECO:0000313" key="2">
    <source>
        <dbReference type="EMBL" id="GJT38278.1"/>
    </source>
</evidence>
<dbReference type="Proteomes" id="UP001151760">
    <property type="component" value="Unassembled WGS sequence"/>
</dbReference>
<sequence>MKKRMWNMLWQVPIPKSNMYAISDKLSPEDASDDYEGRMGPDQHVAFYFALVDSLDTRDEVMKPKGKNKISLLAGQPCSCSHGGAAVTQRRGNRWTLPAASSSRHLGGDNPVVETGDGKRSLMGKKNTSKYTGGGMVVGVFAP</sequence>
<reference evidence="2" key="2">
    <citation type="submission" date="2022-01" db="EMBL/GenBank/DDBJ databases">
        <authorList>
            <person name="Yamashiro T."/>
            <person name="Shiraishi A."/>
            <person name="Satake H."/>
            <person name="Nakayama K."/>
        </authorList>
    </citation>
    <scope>NUCLEOTIDE SEQUENCE</scope>
</reference>